<dbReference type="Proteomes" id="UP000887540">
    <property type="component" value="Unplaced"/>
</dbReference>
<dbReference type="AlphaFoldDB" id="A0A914E160"/>
<dbReference type="WBParaSite" id="ACRNAN_scaffold478.g28904.t1">
    <property type="protein sequence ID" value="ACRNAN_scaffold478.g28904.t1"/>
    <property type="gene ID" value="ACRNAN_scaffold478.g28904"/>
</dbReference>
<sequence length="116" mass="12841">MAVCEAGGGTDCSGYCNGNYVWGLRTLPDNAIVRRSAQNLRCSNRLGHEWELIMPTTRLEAVQSSSLNTAKKIWNALLTRIVAIGHHESFKSAVKDPAVYHYLIKQNAVRNVELAV</sequence>
<accession>A0A914E160</accession>
<organism evidence="1 2">
    <name type="scientific">Acrobeloides nanus</name>
    <dbReference type="NCBI Taxonomy" id="290746"/>
    <lineage>
        <taxon>Eukaryota</taxon>
        <taxon>Metazoa</taxon>
        <taxon>Ecdysozoa</taxon>
        <taxon>Nematoda</taxon>
        <taxon>Chromadorea</taxon>
        <taxon>Rhabditida</taxon>
        <taxon>Tylenchina</taxon>
        <taxon>Cephalobomorpha</taxon>
        <taxon>Cephaloboidea</taxon>
        <taxon>Cephalobidae</taxon>
        <taxon>Acrobeloides</taxon>
    </lineage>
</organism>
<keyword evidence="1" id="KW-1185">Reference proteome</keyword>
<reference evidence="2" key="1">
    <citation type="submission" date="2022-11" db="UniProtKB">
        <authorList>
            <consortium name="WormBaseParasite"/>
        </authorList>
    </citation>
    <scope>IDENTIFICATION</scope>
</reference>
<evidence type="ECO:0000313" key="2">
    <source>
        <dbReference type="WBParaSite" id="ACRNAN_scaffold478.g28904.t1"/>
    </source>
</evidence>
<evidence type="ECO:0000313" key="1">
    <source>
        <dbReference type="Proteomes" id="UP000887540"/>
    </source>
</evidence>
<protein>
    <submittedName>
        <fullName evidence="2">Uncharacterized protein</fullName>
    </submittedName>
</protein>
<name>A0A914E160_9BILA</name>
<proteinExistence type="predicted"/>